<sequence length="190" mass="21388">MGIQGQTDVGPAISAEERARVARAARQVVAYANFLRWTANFKRDEVLRHPNHDQVMLLSPMQSGRFSFALEGNTLYVGVQPFEAAWASFMPFQAAYVSDRLYLSVEGVNFMDARMPALTLGIFVDESSKRALMARAEFVQFVQVNVRDGYVVEVGQPCGEPIEMRSGDVVRQLQDSRQAKVKQQDMGRFF</sequence>
<keyword evidence="2" id="KW-1185">Reference proteome</keyword>
<protein>
    <submittedName>
        <fullName evidence="1">Uncharacterized protein</fullName>
    </submittedName>
</protein>
<dbReference type="Proteomes" id="UP001259587">
    <property type="component" value="Unassembled WGS sequence"/>
</dbReference>
<comment type="caution">
    <text evidence="1">The sequence shown here is derived from an EMBL/GenBank/DDBJ whole genome shotgun (WGS) entry which is preliminary data.</text>
</comment>
<organism evidence="1 2">
    <name type="scientific">Pseudomonas hunanensis</name>
    <dbReference type="NCBI Taxonomy" id="1247546"/>
    <lineage>
        <taxon>Bacteria</taxon>
        <taxon>Pseudomonadati</taxon>
        <taxon>Pseudomonadota</taxon>
        <taxon>Gammaproteobacteria</taxon>
        <taxon>Pseudomonadales</taxon>
        <taxon>Pseudomonadaceae</taxon>
        <taxon>Pseudomonas</taxon>
    </lineage>
</organism>
<reference evidence="1" key="1">
    <citation type="submission" date="2023-07" db="EMBL/GenBank/DDBJ databases">
        <title>Sorghum-associated microbial communities from plants grown in Nebraska, USA.</title>
        <authorList>
            <person name="Schachtman D."/>
        </authorList>
    </citation>
    <scope>NUCLEOTIDE SEQUENCE</scope>
    <source>
        <strain evidence="1">BE56</strain>
    </source>
</reference>
<accession>A0ACC6K0Z3</accession>
<evidence type="ECO:0000313" key="1">
    <source>
        <dbReference type="EMBL" id="MDR6712124.1"/>
    </source>
</evidence>
<name>A0ACC6K0Z3_9PSED</name>
<dbReference type="EMBL" id="JAVDTH010000007">
    <property type="protein sequence ID" value="MDR6712124.1"/>
    <property type="molecule type" value="Genomic_DNA"/>
</dbReference>
<evidence type="ECO:0000313" key="2">
    <source>
        <dbReference type="Proteomes" id="UP001259587"/>
    </source>
</evidence>
<proteinExistence type="predicted"/>
<gene>
    <name evidence="1" type="ORF">J2W83_001719</name>
</gene>